<feature type="coiled-coil region" evidence="1">
    <location>
        <begin position="673"/>
        <end position="700"/>
    </location>
</feature>
<organism evidence="4 5">
    <name type="scientific">Amphibacillus marinus</name>
    <dbReference type="NCBI Taxonomy" id="872970"/>
    <lineage>
        <taxon>Bacteria</taxon>
        <taxon>Bacillati</taxon>
        <taxon>Bacillota</taxon>
        <taxon>Bacilli</taxon>
        <taxon>Bacillales</taxon>
        <taxon>Bacillaceae</taxon>
        <taxon>Amphibacillus</taxon>
    </lineage>
</organism>
<feature type="coiled-coil region" evidence="1">
    <location>
        <begin position="560"/>
        <end position="594"/>
    </location>
</feature>
<feature type="transmembrane region" description="Helical" evidence="2">
    <location>
        <begin position="460"/>
        <end position="481"/>
    </location>
</feature>
<dbReference type="RefSeq" id="WP_091499388.1">
    <property type="nucleotide sequence ID" value="NZ_FODJ01000011.1"/>
</dbReference>
<feature type="domain" description="YhaN AAA" evidence="3">
    <location>
        <begin position="1"/>
        <end position="202"/>
    </location>
</feature>
<dbReference type="InterPro" id="IPR027417">
    <property type="entry name" value="P-loop_NTPase"/>
</dbReference>
<dbReference type="SUPFAM" id="SSF52540">
    <property type="entry name" value="P-loop containing nucleoside triphosphate hydrolases"/>
    <property type="match status" value="2"/>
</dbReference>
<keyword evidence="2" id="KW-1133">Transmembrane helix</keyword>
<accession>A0A1H8RSG2</accession>
<dbReference type="PANTHER" id="PTHR41259">
    <property type="entry name" value="DOUBLE-STRAND BREAK REPAIR RAD50 ATPASE, PUTATIVE-RELATED"/>
    <property type="match status" value="1"/>
</dbReference>
<reference evidence="4 5" key="1">
    <citation type="submission" date="2016-10" db="EMBL/GenBank/DDBJ databases">
        <authorList>
            <person name="de Groot N.N."/>
        </authorList>
    </citation>
    <scope>NUCLEOTIDE SEQUENCE [LARGE SCALE GENOMIC DNA]</scope>
    <source>
        <strain evidence="4 5">CGMCC 1.10434</strain>
    </source>
</reference>
<gene>
    <name evidence="4" type="ORF">SAMN04488134_11126</name>
</gene>
<keyword evidence="5" id="KW-1185">Reference proteome</keyword>
<evidence type="ECO:0000256" key="2">
    <source>
        <dbReference type="SAM" id="Phobius"/>
    </source>
</evidence>
<keyword evidence="2" id="KW-0472">Membrane</keyword>
<keyword evidence="1" id="KW-0175">Coiled coil</keyword>
<feature type="coiled-coil region" evidence="1">
    <location>
        <begin position="182"/>
        <end position="216"/>
    </location>
</feature>
<dbReference type="Proteomes" id="UP000199300">
    <property type="component" value="Unassembled WGS sequence"/>
</dbReference>
<dbReference type="OrthoDB" id="9764467at2"/>
<feature type="coiled-coil region" evidence="1">
    <location>
        <begin position="763"/>
        <end position="808"/>
    </location>
</feature>
<evidence type="ECO:0000259" key="3">
    <source>
        <dbReference type="Pfam" id="PF13514"/>
    </source>
</evidence>
<dbReference type="STRING" id="872970.SAMN04488134_11126"/>
<proteinExistence type="predicted"/>
<dbReference type="PANTHER" id="PTHR41259:SF1">
    <property type="entry name" value="DOUBLE-STRAND BREAK REPAIR RAD50 ATPASE, PUTATIVE-RELATED"/>
    <property type="match status" value="1"/>
</dbReference>
<dbReference type="InterPro" id="IPR038734">
    <property type="entry name" value="YhaN_AAA"/>
</dbReference>
<name>A0A1H8RSG2_9BACI</name>
<evidence type="ECO:0000313" key="4">
    <source>
        <dbReference type="EMBL" id="SEO69559.1"/>
    </source>
</evidence>
<dbReference type="AlphaFoldDB" id="A0A1H8RSG2"/>
<evidence type="ECO:0000313" key="5">
    <source>
        <dbReference type="Proteomes" id="UP000199300"/>
    </source>
</evidence>
<feature type="transmembrane region" description="Helical" evidence="2">
    <location>
        <begin position="487"/>
        <end position="505"/>
    </location>
</feature>
<dbReference type="Pfam" id="PF13514">
    <property type="entry name" value="AAA_27"/>
    <property type="match status" value="1"/>
</dbReference>
<keyword evidence="2" id="KW-0812">Transmembrane</keyword>
<dbReference type="EMBL" id="FODJ01000011">
    <property type="protein sequence ID" value="SEO69559.1"/>
    <property type="molecule type" value="Genomic_DNA"/>
</dbReference>
<sequence>MKINKLHIYGFGKWQHKQFNFEQKSFILIQGENEAGKSTLVAFIQYILFGLPAQRRKQYLPKQGGALGGSMEIELPNQQRYTIERVHDRQQGEAVCTDVHGNYLNQAWLTAHLNGINQLLFQKVFVFDVFNLQMHDRVSPEHLGDILLSIGMSGSERIYQTEKKLLQTTQTLFKPNGKKPILNKQLDQLTQKAQQFNQLEATISRYEEERAVKQSKERLLADKHKLITELTTEITELLEAIRVYPEIEVYHLTTEQLNDFSDQLTFPERGEERYRALKADIHLLQSEQVVVKEAVLKTQKELEDIETKLSSVQELAELTAVVSDSKQYEDRNYQLNHLEQSIAECEAKLTEQIELINMDLSHHEWIELKLSYMTKNSWDELTQHSHSLEEQTQVVEQRLEEQKLTESQSVNALAELAKIVLTSERHQANQHERKQLERQHVKQQSGKEQEQVKLVKQNQLYLIAQLVFLSILSIITLVVLQSIVSSGLWWVLLILLLIVVVGYTISQIRFRRKIFNAITDDSQFDTEINHEAMLRIAELDQLLFLHEENYEQYIYTKKQLKQTRIEQLKSQEQLNALEQQKQRLAGLIAEQINQYPFLKAIHVRYWPGLYDEIVKLKMLIQQSQRLVADKQELVNLQLDYNSRLIAVKPLVVEIDSTDYYRIIEAARTYIASQETLAIQQKALQERLSEYEEQLNILAGKLSPYLEERTFLFDRANADEEETFLLTAAQFKKQQELEQKRKAAERFVRYSLTTEQVEQMLKANHSSKAELEVLLKEYQEQLEQVRTEIKNLQQEISDHTAILKQHEESQQLIDVKHDYYYLKDQFEDGAKQWLINQLALKKIEQTKLTFQQSYLPAVLEQASEMFAQLTNQYYQSIFFSSEAQTIQVSKADGQVYSLLELSQGTCDQLFVAIRLAISLWLAKHSSLPFLIDDGFVHFDQKRKELMLQLLNKIKAHHQVIYFSKTKDHLSIPTQFAERIITISSHDFTSVRE</sequence>
<protein>
    <submittedName>
        <fullName evidence="4">Uncharacterized protein YhaN</fullName>
    </submittedName>
</protein>
<evidence type="ECO:0000256" key="1">
    <source>
        <dbReference type="SAM" id="Coils"/>
    </source>
</evidence>
<dbReference type="Gene3D" id="3.40.50.300">
    <property type="entry name" value="P-loop containing nucleotide triphosphate hydrolases"/>
    <property type="match status" value="2"/>
</dbReference>
<feature type="coiled-coil region" evidence="1">
    <location>
        <begin position="295"/>
        <end position="355"/>
    </location>
</feature>